<comment type="caution">
    <text evidence="4">The sequence shown here is derived from an EMBL/GenBank/DDBJ whole genome shotgun (WGS) entry which is preliminary data.</text>
</comment>
<name>A0A9D2SVR4_9FIRM</name>
<reference evidence="4" key="1">
    <citation type="journal article" date="2021" name="PeerJ">
        <title>Extensive microbial diversity within the chicken gut microbiome revealed by metagenomics and culture.</title>
        <authorList>
            <person name="Gilroy R."/>
            <person name="Ravi A."/>
            <person name="Getino M."/>
            <person name="Pursley I."/>
            <person name="Horton D.L."/>
            <person name="Alikhan N.F."/>
            <person name="Baker D."/>
            <person name="Gharbi K."/>
            <person name="Hall N."/>
            <person name="Watson M."/>
            <person name="Adriaenssens E.M."/>
            <person name="Foster-Nyarko E."/>
            <person name="Jarju S."/>
            <person name="Secka A."/>
            <person name="Antonio M."/>
            <person name="Oren A."/>
            <person name="Chaudhuri R.R."/>
            <person name="La Ragione R."/>
            <person name="Hildebrand F."/>
            <person name="Pallen M.J."/>
        </authorList>
    </citation>
    <scope>NUCLEOTIDE SEQUENCE</scope>
    <source>
        <strain evidence="4">CHK187-11901</strain>
    </source>
</reference>
<dbReference type="InterPro" id="IPR027417">
    <property type="entry name" value="P-loop_NTPase"/>
</dbReference>
<evidence type="ECO:0000259" key="3">
    <source>
        <dbReference type="PROSITE" id="PS51194"/>
    </source>
</evidence>
<dbReference type="Pfam" id="PF12419">
    <property type="entry name" value="DUF3670"/>
    <property type="match status" value="1"/>
</dbReference>
<dbReference type="AlphaFoldDB" id="A0A9D2SVR4"/>
<dbReference type="CDD" id="cd18793">
    <property type="entry name" value="SF2_C_SNF"/>
    <property type="match status" value="1"/>
</dbReference>
<dbReference type="GO" id="GO:0005524">
    <property type="term" value="F:ATP binding"/>
    <property type="evidence" value="ECO:0007669"/>
    <property type="project" value="InterPro"/>
</dbReference>
<dbReference type="InterPro" id="IPR022138">
    <property type="entry name" value="DUF3670"/>
</dbReference>
<dbReference type="Pfam" id="PF00271">
    <property type="entry name" value="Helicase_C"/>
    <property type="match status" value="1"/>
</dbReference>
<dbReference type="Proteomes" id="UP000823896">
    <property type="component" value="Unassembled WGS sequence"/>
</dbReference>
<dbReference type="GO" id="GO:0016787">
    <property type="term" value="F:hydrolase activity"/>
    <property type="evidence" value="ECO:0007669"/>
    <property type="project" value="UniProtKB-KW"/>
</dbReference>
<evidence type="ECO:0000313" key="4">
    <source>
        <dbReference type="EMBL" id="HJC36957.1"/>
    </source>
</evidence>
<dbReference type="FunFam" id="3.40.50.300:FF:000533">
    <property type="entry name" value="Helicase, Snf2 family"/>
    <property type="match status" value="1"/>
</dbReference>
<evidence type="ECO:0000313" key="5">
    <source>
        <dbReference type="Proteomes" id="UP000823896"/>
    </source>
</evidence>
<dbReference type="InterPro" id="IPR000330">
    <property type="entry name" value="SNF2_N"/>
</dbReference>
<dbReference type="PANTHER" id="PTHR10799">
    <property type="entry name" value="SNF2/RAD54 HELICASE FAMILY"/>
    <property type="match status" value="1"/>
</dbReference>
<organism evidence="4 5">
    <name type="scientific">Candidatus Merdibacter merdavium</name>
    <dbReference type="NCBI Taxonomy" id="2838692"/>
    <lineage>
        <taxon>Bacteria</taxon>
        <taxon>Bacillati</taxon>
        <taxon>Bacillota</taxon>
        <taxon>Erysipelotrichia</taxon>
        <taxon>Erysipelotrichales</taxon>
        <taxon>Erysipelotrichaceae</taxon>
        <taxon>Merdibacter</taxon>
    </lineage>
</organism>
<dbReference type="InterPro" id="IPR014001">
    <property type="entry name" value="Helicase_ATP-bd"/>
</dbReference>
<dbReference type="Gene3D" id="3.40.50.300">
    <property type="entry name" value="P-loop containing nucleotide triphosphate hydrolases"/>
    <property type="match status" value="1"/>
</dbReference>
<dbReference type="SUPFAM" id="SSF52540">
    <property type="entry name" value="P-loop containing nucleoside triphosphate hydrolases"/>
    <property type="match status" value="2"/>
</dbReference>
<reference evidence="4" key="2">
    <citation type="submission" date="2021-04" db="EMBL/GenBank/DDBJ databases">
        <authorList>
            <person name="Gilroy R."/>
        </authorList>
    </citation>
    <scope>NUCLEOTIDE SEQUENCE</scope>
    <source>
        <strain evidence="4">CHK187-11901</strain>
    </source>
</reference>
<dbReference type="Gene3D" id="3.40.50.10810">
    <property type="entry name" value="Tandem AAA-ATPase domain"/>
    <property type="match status" value="1"/>
</dbReference>
<dbReference type="InterPro" id="IPR038718">
    <property type="entry name" value="SNF2-like_sf"/>
</dbReference>
<dbReference type="SMART" id="SM00490">
    <property type="entry name" value="HELICc"/>
    <property type="match status" value="1"/>
</dbReference>
<dbReference type="InterPro" id="IPR001650">
    <property type="entry name" value="Helicase_C-like"/>
</dbReference>
<keyword evidence="4" id="KW-0067">ATP-binding</keyword>
<gene>
    <name evidence="4" type="ORF">H9702_07475</name>
</gene>
<keyword evidence="4" id="KW-0547">Nucleotide-binding</keyword>
<dbReference type="PROSITE" id="PS51192">
    <property type="entry name" value="HELICASE_ATP_BIND_1"/>
    <property type="match status" value="1"/>
</dbReference>
<keyword evidence="1" id="KW-0378">Hydrolase</keyword>
<evidence type="ECO:0000256" key="1">
    <source>
        <dbReference type="ARBA" id="ARBA00022801"/>
    </source>
</evidence>
<feature type="domain" description="Helicase C-terminal" evidence="3">
    <location>
        <begin position="703"/>
        <end position="857"/>
    </location>
</feature>
<accession>A0A9D2SVR4</accession>
<dbReference type="EMBL" id="DWWM01000048">
    <property type="protein sequence ID" value="HJC36957.1"/>
    <property type="molecule type" value="Genomic_DNA"/>
</dbReference>
<feature type="domain" description="Helicase ATP-binding" evidence="2">
    <location>
        <begin position="417"/>
        <end position="577"/>
    </location>
</feature>
<dbReference type="Pfam" id="PF00176">
    <property type="entry name" value="SNF2-rel_dom"/>
    <property type="match status" value="1"/>
</dbReference>
<dbReference type="PROSITE" id="PS51194">
    <property type="entry name" value="HELICASE_CTER"/>
    <property type="match status" value="1"/>
</dbReference>
<sequence>MEQEKLRLRFTAQGFTPDETVNEYGDEVQSWKTRMTTAPWQTLYALSFQPRAPWLDAAGLFLYQVADAFQRQLTRQPDLELRREKITVEPDAETLRALSDSVPFVNGAQFVDAGWLCHAFAQLNERFAQEVAAFDGSVAMYLAGKSQQLRVPERIFFHLVESQDDAEYPFAFLATYATRTAAGKVRHMPLKYALSEYKGRRDKLLELLSCLNRVAEVAPLIAEFMEKGELFHPLRLRAEEAYQILKCVPAIEAAGIVCRIPNWWRRHAHGVSAAVVIGEEKTALLGLDTVLSMVPRLEVDGIPLSAQEIQDLLAQSEGLVLLKGRWVEVDHARLQQLLDAMDEQAGEVTMMEALRMELNGKKDANDPDLGVVIKNGTWLNELLARLRTPKQLRSVMVPRSLHATLRPYQKEGYTWLNQMNALHFGACLADDMGLGKTIQVLAFLERLRKRSAQARVLLIVPASLLGNWQGECERFVPDMPYMRLHGGGAKELGEFVAGDHTFLTITTYGMASRIAQLAQIEWDCLILDEAQAIKNPLSKQTKQIKKLHARMRIAMTGTPIENDLGNLWSLFDFLNKGLLGSFGEFREFCRDLGAHPEGYGRLKAMIAPFMLRRTKDDKRIIRDLPDKIETVDKVSLSARQAVLYRQCVNDLAKRLDELDGMQRRGLVLALLTKLKQICNHPDQFLGQEEYAPQESGKFAMLGELCETIYEKRERVLVFTQFKEITPYLDEYLAQRFHCRGFVLHGGTPVAERAKMVEAFQSERYVPYMVLSVRAGGTGLNLTNASHVIHFDRWWNPAVENQATDRAYRIGQKRNVMVHKLVCQGTVEEKIDQLIESKKELAANVIGSGGESWITEMSNEELLSLLKLEVDR</sequence>
<dbReference type="SMART" id="SM00487">
    <property type="entry name" value="DEXDc"/>
    <property type="match status" value="1"/>
</dbReference>
<proteinExistence type="predicted"/>
<dbReference type="InterPro" id="IPR049730">
    <property type="entry name" value="SNF2/RAD54-like_C"/>
</dbReference>
<dbReference type="GO" id="GO:0004386">
    <property type="term" value="F:helicase activity"/>
    <property type="evidence" value="ECO:0007669"/>
    <property type="project" value="UniProtKB-KW"/>
</dbReference>
<keyword evidence="4" id="KW-0347">Helicase</keyword>
<protein>
    <submittedName>
        <fullName evidence="4">DEAD/DEAH box helicase</fullName>
    </submittedName>
</protein>
<evidence type="ECO:0000259" key="2">
    <source>
        <dbReference type="PROSITE" id="PS51192"/>
    </source>
</evidence>